<organism evidence="1">
    <name type="scientific">freshwater metagenome</name>
    <dbReference type="NCBI Taxonomy" id="449393"/>
    <lineage>
        <taxon>unclassified sequences</taxon>
        <taxon>metagenomes</taxon>
        <taxon>ecological metagenomes</taxon>
    </lineage>
</organism>
<reference evidence="1" key="1">
    <citation type="submission" date="2020-05" db="EMBL/GenBank/DDBJ databases">
        <authorList>
            <person name="Chiriac C."/>
            <person name="Salcher M."/>
            <person name="Ghai R."/>
            <person name="Kavagutti S V."/>
        </authorList>
    </citation>
    <scope>NUCLEOTIDE SEQUENCE</scope>
</reference>
<gene>
    <name evidence="1" type="ORF">UFOPK2086_00282</name>
</gene>
<proteinExistence type="predicted"/>
<sequence>MQNVHYTDAGAAIDFTNIGVNDVANLVAGFFTQMGFRLESGSPLQGTYGKGSAAARVAVGAFVTREKYDVRLNQFGSVFRVEMSSGMSGFGGGFIGVSREKTARNAFKQSLGLFLQQLSR</sequence>
<evidence type="ECO:0000313" key="1">
    <source>
        <dbReference type="EMBL" id="CAB4630360.1"/>
    </source>
</evidence>
<protein>
    <submittedName>
        <fullName evidence="1">Unannotated protein</fullName>
    </submittedName>
</protein>
<accession>A0A6J6J0J0</accession>
<name>A0A6J6J0J0_9ZZZZ</name>
<dbReference type="AlphaFoldDB" id="A0A6J6J0J0"/>
<dbReference type="EMBL" id="CAEZVQ010000019">
    <property type="protein sequence ID" value="CAB4630360.1"/>
    <property type="molecule type" value="Genomic_DNA"/>
</dbReference>